<name>A0A0G0AD22_9BACT</name>
<proteinExistence type="predicted"/>
<dbReference type="Proteomes" id="UP000034488">
    <property type="component" value="Unassembled WGS sequence"/>
</dbReference>
<protein>
    <submittedName>
        <fullName evidence="2">Uncharacterized protein</fullName>
    </submittedName>
</protein>
<organism evidence="2 3">
    <name type="scientific">candidate division WS6 bacterium GW2011_GWB1_33_6</name>
    <dbReference type="NCBI Taxonomy" id="1619088"/>
    <lineage>
        <taxon>Bacteria</taxon>
        <taxon>Candidatus Dojkabacteria</taxon>
    </lineage>
</organism>
<feature type="transmembrane region" description="Helical" evidence="1">
    <location>
        <begin position="31"/>
        <end position="53"/>
    </location>
</feature>
<accession>A0A0G0AD22</accession>
<comment type="caution">
    <text evidence="2">The sequence shown here is derived from an EMBL/GenBank/DDBJ whole genome shotgun (WGS) entry which is preliminary data.</text>
</comment>
<evidence type="ECO:0000313" key="3">
    <source>
        <dbReference type="Proteomes" id="UP000034488"/>
    </source>
</evidence>
<evidence type="ECO:0000256" key="1">
    <source>
        <dbReference type="SAM" id="Phobius"/>
    </source>
</evidence>
<gene>
    <name evidence="2" type="ORF">UR47_C0017G0009</name>
</gene>
<feature type="transmembrane region" description="Helical" evidence="1">
    <location>
        <begin position="106"/>
        <end position="125"/>
    </location>
</feature>
<evidence type="ECO:0000313" key="2">
    <source>
        <dbReference type="EMBL" id="KKP54463.1"/>
    </source>
</evidence>
<keyword evidence="1" id="KW-0472">Membrane</keyword>
<dbReference type="EMBL" id="LBPI01000017">
    <property type="protein sequence ID" value="KKP54463.1"/>
    <property type="molecule type" value="Genomic_DNA"/>
</dbReference>
<reference evidence="2 3" key="1">
    <citation type="journal article" date="2015" name="Nature">
        <title>rRNA introns, odd ribosomes, and small enigmatic genomes across a large radiation of phyla.</title>
        <authorList>
            <person name="Brown C.T."/>
            <person name="Hug L.A."/>
            <person name="Thomas B.C."/>
            <person name="Sharon I."/>
            <person name="Castelle C.J."/>
            <person name="Singh A."/>
            <person name="Wilkins M.J."/>
            <person name="Williams K.H."/>
            <person name="Banfield J.F."/>
        </authorList>
    </citation>
    <scope>NUCLEOTIDE SEQUENCE [LARGE SCALE GENOMIC DNA]</scope>
</reference>
<keyword evidence="1" id="KW-0812">Transmembrane</keyword>
<dbReference type="AlphaFoldDB" id="A0A0G0AD22"/>
<keyword evidence="1" id="KW-1133">Transmembrane helix</keyword>
<sequence length="239" mass="26698">MGKISNKILKKIEEENIKPIGKWSFVLKNSFLWTLFGLNILFGSLGFAISIYLFESSDILNLILSVNDFMQVLVLAIPTVWVVLTLAFLIVSYLNFRYTERGYSLSFSKIFFINIVAILLIGGILNAAGVSERLNTVFSEGISSYSQSIDPRYKIWNNPSGGYLAGSIVSIEGGSIEITDLEGNKWVVITSDARIRRAVGLIEGEKIKIIGNVLDEGTFEALEILPWEGRGRIMQEKQF</sequence>
<feature type="transmembrane region" description="Helical" evidence="1">
    <location>
        <begin position="73"/>
        <end position="94"/>
    </location>
</feature>